<feature type="transmembrane region" description="Helical" evidence="10">
    <location>
        <begin position="171"/>
        <end position="190"/>
    </location>
</feature>
<accession>A0A0S8JNS6</accession>
<organism evidence="11 12">
    <name type="scientific">candidate division TA06 bacterium SM1_40</name>
    <dbReference type="NCBI Taxonomy" id="1703773"/>
    <lineage>
        <taxon>Bacteria</taxon>
        <taxon>Bacteria division TA06</taxon>
    </lineage>
</organism>
<evidence type="ECO:0000256" key="2">
    <source>
        <dbReference type="ARBA" id="ARBA00022448"/>
    </source>
</evidence>
<evidence type="ECO:0000256" key="5">
    <source>
        <dbReference type="ARBA" id="ARBA00022692"/>
    </source>
</evidence>
<evidence type="ECO:0000256" key="1">
    <source>
        <dbReference type="ARBA" id="ARBA00004651"/>
    </source>
</evidence>
<evidence type="ECO:0000256" key="8">
    <source>
        <dbReference type="ARBA" id="ARBA00023136"/>
    </source>
</evidence>
<reference evidence="11 12" key="1">
    <citation type="journal article" date="2015" name="Microbiome">
        <title>Genomic resolution of linkages in carbon, nitrogen, and sulfur cycling among widespread estuary sediment bacteria.</title>
        <authorList>
            <person name="Baker B.J."/>
            <person name="Lazar C.S."/>
            <person name="Teske A.P."/>
            <person name="Dick G.J."/>
        </authorList>
    </citation>
    <scope>NUCLEOTIDE SEQUENCE [LARGE SCALE GENOMIC DNA]</scope>
    <source>
        <strain evidence="11">SM1_40</strain>
    </source>
</reference>
<evidence type="ECO:0000313" key="11">
    <source>
        <dbReference type="EMBL" id="KPL11377.1"/>
    </source>
</evidence>
<keyword evidence="3" id="KW-0050">Antiport</keyword>
<gene>
    <name evidence="11" type="ORF">AMJ71_01020</name>
</gene>
<comment type="caution">
    <text evidence="11">The sequence shown here is derived from an EMBL/GenBank/DDBJ whole genome shotgun (WGS) entry which is preliminary data.</text>
</comment>
<keyword evidence="7" id="KW-0406">Ion transport</keyword>
<keyword evidence="5 10" id="KW-0812">Transmembrane</keyword>
<dbReference type="AlphaFoldDB" id="A0A0S8JNS6"/>
<feature type="transmembrane region" description="Helical" evidence="10">
    <location>
        <begin position="325"/>
        <end position="343"/>
    </location>
</feature>
<dbReference type="GO" id="GO:0015297">
    <property type="term" value="F:antiporter activity"/>
    <property type="evidence" value="ECO:0007669"/>
    <property type="project" value="UniProtKB-KW"/>
</dbReference>
<dbReference type="InterPro" id="IPR002528">
    <property type="entry name" value="MATE_fam"/>
</dbReference>
<dbReference type="Proteomes" id="UP000051035">
    <property type="component" value="Unassembled WGS sequence"/>
</dbReference>
<dbReference type="CDD" id="cd13137">
    <property type="entry name" value="MATE_NorM_like"/>
    <property type="match status" value="1"/>
</dbReference>
<dbReference type="PATRIC" id="fig|1703773.3.peg.1804"/>
<evidence type="ECO:0000313" key="12">
    <source>
        <dbReference type="Proteomes" id="UP000051035"/>
    </source>
</evidence>
<keyword evidence="8 10" id="KW-0472">Membrane</keyword>
<dbReference type="PANTHER" id="PTHR43298">
    <property type="entry name" value="MULTIDRUG RESISTANCE PROTEIN NORM-RELATED"/>
    <property type="match status" value="1"/>
</dbReference>
<proteinExistence type="predicted"/>
<evidence type="ECO:0000256" key="4">
    <source>
        <dbReference type="ARBA" id="ARBA00022475"/>
    </source>
</evidence>
<dbReference type="NCBIfam" id="TIGR00797">
    <property type="entry name" value="matE"/>
    <property type="match status" value="1"/>
</dbReference>
<dbReference type="PIRSF" id="PIRSF006603">
    <property type="entry name" value="DinF"/>
    <property type="match status" value="1"/>
</dbReference>
<feature type="transmembrane region" description="Helical" evidence="10">
    <location>
        <begin position="364"/>
        <end position="385"/>
    </location>
</feature>
<protein>
    <recommendedName>
        <fullName evidence="9">Multidrug-efflux transporter</fullName>
    </recommendedName>
</protein>
<keyword evidence="6 10" id="KW-1133">Transmembrane helix</keyword>
<feature type="transmembrane region" description="Helical" evidence="10">
    <location>
        <begin position="107"/>
        <end position="128"/>
    </location>
</feature>
<feature type="transmembrane region" description="Helical" evidence="10">
    <location>
        <begin position="259"/>
        <end position="280"/>
    </location>
</feature>
<feature type="transmembrane region" description="Helical" evidence="10">
    <location>
        <begin position="223"/>
        <end position="247"/>
    </location>
</feature>
<dbReference type="Pfam" id="PF01554">
    <property type="entry name" value="MatE"/>
    <property type="match status" value="2"/>
</dbReference>
<dbReference type="GO" id="GO:0042910">
    <property type="term" value="F:xenobiotic transmembrane transporter activity"/>
    <property type="evidence" value="ECO:0007669"/>
    <property type="project" value="InterPro"/>
</dbReference>
<keyword evidence="4" id="KW-1003">Cell membrane</keyword>
<dbReference type="PANTHER" id="PTHR43298:SF2">
    <property type="entry name" value="FMN_FAD EXPORTER YEEO-RELATED"/>
    <property type="match status" value="1"/>
</dbReference>
<feature type="transmembrane region" description="Helical" evidence="10">
    <location>
        <begin position="69"/>
        <end position="87"/>
    </location>
</feature>
<dbReference type="GO" id="GO:0005886">
    <property type="term" value="C:plasma membrane"/>
    <property type="evidence" value="ECO:0007669"/>
    <property type="project" value="UniProtKB-SubCell"/>
</dbReference>
<feature type="transmembrane region" description="Helical" evidence="10">
    <location>
        <begin position="20"/>
        <end position="48"/>
    </location>
</feature>
<evidence type="ECO:0000256" key="7">
    <source>
        <dbReference type="ARBA" id="ARBA00023065"/>
    </source>
</evidence>
<evidence type="ECO:0000256" key="3">
    <source>
        <dbReference type="ARBA" id="ARBA00022449"/>
    </source>
</evidence>
<feature type="transmembrane region" description="Helical" evidence="10">
    <location>
        <begin position="140"/>
        <end position="159"/>
    </location>
</feature>
<dbReference type="InterPro" id="IPR048279">
    <property type="entry name" value="MdtK-like"/>
</dbReference>
<feature type="transmembrane region" description="Helical" evidence="10">
    <location>
        <begin position="391"/>
        <end position="411"/>
    </location>
</feature>
<dbReference type="InterPro" id="IPR050222">
    <property type="entry name" value="MATE_MdtK"/>
</dbReference>
<name>A0A0S8JNS6_UNCT6</name>
<sequence>MHASLNTTDAFWVGKLGPAAMAAVFASGFIIWLIFSLSDMISVGLTALVARFFGAGNRSEANEIARQGMAFGLLTACVLGGGGLIAAQPLLRLVGVELDVQTIGAGYMRIALAGIPIFFGLFLINSILSGAGDTQTPMRLTLTSIVLNMILDPLLILGIGPFPRLEVNGAALATVIAEAVAFAIGLALVIRGRSGIRLTYDSRFRLSPTTIWRVLRIGIPSSISWVTFSLVYVVITRIAAIFGTPAIAALGVGTRLESFSYMTAGGFSVAAATLVGQNLGASQPGRAERATWTTASIIFGFTGVLALVFLLIPHRLVAVFNSDPTVIQIGASYLRIIAIAQILQGTGQIMSGAFRGAGDTVPPMVFTTITAVLRIPTAYLLAVVLGLGVQGVWLTISFAMTALGLLLIIWFKRGKWKEHKV</sequence>
<dbReference type="GO" id="GO:0006811">
    <property type="term" value="P:monoatomic ion transport"/>
    <property type="evidence" value="ECO:0007669"/>
    <property type="project" value="UniProtKB-KW"/>
</dbReference>
<evidence type="ECO:0000256" key="10">
    <source>
        <dbReference type="SAM" id="Phobius"/>
    </source>
</evidence>
<keyword evidence="2" id="KW-0813">Transport</keyword>
<dbReference type="EMBL" id="LJVA01000006">
    <property type="protein sequence ID" value="KPL11377.1"/>
    <property type="molecule type" value="Genomic_DNA"/>
</dbReference>
<evidence type="ECO:0000256" key="6">
    <source>
        <dbReference type="ARBA" id="ARBA00022989"/>
    </source>
</evidence>
<comment type="subcellular location">
    <subcellularLocation>
        <location evidence="1">Cell membrane</location>
        <topology evidence="1">Multi-pass membrane protein</topology>
    </subcellularLocation>
</comment>
<feature type="transmembrane region" description="Helical" evidence="10">
    <location>
        <begin position="292"/>
        <end position="313"/>
    </location>
</feature>
<evidence type="ECO:0000256" key="9">
    <source>
        <dbReference type="ARBA" id="ARBA00031636"/>
    </source>
</evidence>